<keyword evidence="1" id="KW-1133">Transmembrane helix</keyword>
<dbReference type="EMBL" id="JAHIBW010000014">
    <property type="protein sequence ID" value="KAG7304990.1"/>
    <property type="molecule type" value="Genomic_DNA"/>
</dbReference>
<protein>
    <submittedName>
        <fullName evidence="2">Uncharacterized protein</fullName>
    </submittedName>
</protein>
<gene>
    <name evidence="2" type="ORF">JYU34_010425</name>
</gene>
<keyword evidence="1" id="KW-0472">Membrane</keyword>
<evidence type="ECO:0000313" key="2">
    <source>
        <dbReference type="EMBL" id="KAG7304990.1"/>
    </source>
</evidence>
<reference evidence="2 3" key="1">
    <citation type="submission" date="2021-06" db="EMBL/GenBank/DDBJ databases">
        <title>A haploid diamondback moth (Plutella xylostella L.) genome assembly resolves 31 chromosomes and identifies a diamide resistance mutation.</title>
        <authorList>
            <person name="Ward C.M."/>
            <person name="Perry K.D."/>
            <person name="Baker G."/>
            <person name="Powis K."/>
            <person name="Heckel D.G."/>
            <person name="Baxter S.W."/>
        </authorList>
    </citation>
    <scope>NUCLEOTIDE SEQUENCE [LARGE SCALE GENOMIC DNA]</scope>
    <source>
        <strain evidence="2 3">LV</strain>
        <tissue evidence="2">Single pupa</tissue>
    </source>
</reference>
<organism evidence="2 3">
    <name type="scientific">Plutella xylostella</name>
    <name type="common">Diamondback moth</name>
    <name type="synonym">Plutella maculipennis</name>
    <dbReference type="NCBI Taxonomy" id="51655"/>
    <lineage>
        <taxon>Eukaryota</taxon>
        <taxon>Metazoa</taxon>
        <taxon>Ecdysozoa</taxon>
        <taxon>Arthropoda</taxon>
        <taxon>Hexapoda</taxon>
        <taxon>Insecta</taxon>
        <taxon>Pterygota</taxon>
        <taxon>Neoptera</taxon>
        <taxon>Endopterygota</taxon>
        <taxon>Lepidoptera</taxon>
        <taxon>Glossata</taxon>
        <taxon>Ditrysia</taxon>
        <taxon>Yponomeutoidea</taxon>
        <taxon>Plutellidae</taxon>
        <taxon>Plutella</taxon>
    </lineage>
</organism>
<keyword evidence="1" id="KW-0812">Transmembrane</keyword>
<evidence type="ECO:0000256" key="1">
    <source>
        <dbReference type="SAM" id="Phobius"/>
    </source>
</evidence>
<accession>A0ABQ7QID3</accession>
<sequence>MCQTTEAILSQHEILRRPHKTPNPAECPQCSQAKSAFWLQVLFTILGVLVAVSAAYLMVATDSRLYLVFWIAYSVLRRMMKKKTHVKAD</sequence>
<comment type="caution">
    <text evidence="2">The sequence shown here is derived from an EMBL/GenBank/DDBJ whole genome shotgun (WGS) entry which is preliminary data.</text>
</comment>
<dbReference type="Proteomes" id="UP000823941">
    <property type="component" value="Chromosome 14"/>
</dbReference>
<keyword evidence="3" id="KW-1185">Reference proteome</keyword>
<feature type="transmembrane region" description="Helical" evidence="1">
    <location>
        <begin position="37"/>
        <end position="57"/>
    </location>
</feature>
<evidence type="ECO:0000313" key="3">
    <source>
        <dbReference type="Proteomes" id="UP000823941"/>
    </source>
</evidence>
<name>A0ABQ7QID3_PLUXY</name>
<proteinExistence type="predicted"/>